<organism evidence="2">
    <name type="scientific">Tanacetum cinerariifolium</name>
    <name type="common">Dalmatian daisy</name>
    <name type="synonym">Chrysanthemum cinerariifolium</name>
    <dbReference type="NCBI Taxonomy" id="118510"/>
    <lineage>
        <taxon>Eukaryota</taxon>
        <taxon>Viridiplantae</taxon>
        <taxon>Streptophyta</taxon>
        <taxon>Embryophyta</taxon>
        <taxon>Tracheophyta</taxon>
        <taxon>Spermatophyta</taxon>
        <taxon>Magnoliopsida</taxon>
        <taxon>eudicotyledons</taxon>
        <taxon>Gunneridae</taxon>
        <taxon>Pentapetalae</taxon>
        <taxon>asterids</taxon>
        <taxon>campanulids</taxon>
        <taxon>Asterales</taxon>
        <taxon>Asteraceae</taxon>
        <taxon>Asteroideae</taxon>
        <taxon>Anthemideae</taxon>
        <taxon>Anthemidinae</taxon>
        <taxon>Tanacetum</taxon>
    </lineage>
</organism>
<dbReference type="GO" id="GO:0003964">
    <property type="term" value="F:RNA-directed DNA polymerase activity"/>
    <property type="evidence" value="ECO:0007669"/>
    <property type="project" value="UniProtKB-KW"/>
</dbReference>
<gene>
    <name evidence="2" type="ORF">Tci_006318</name>
</gene>
<keyword evidence="2" id="KW-0548">Nucleotidyltransferase</keyword>
<reference evidence="2" key="1">
    <citation type="journal article" date="2019" name="Sci. Rep.">
        <title>Draft genome of Tanacetum cinerariifolium, the natural source of mosquito coil.</title>
        <authorList>
            <person name="Yamashiro T."/>
            <person name="Shiraishi A."/>
            <person name="Satake H."/>
            <person name="Nakayama K."/>
        </authorList>
    </citation>
    <scope>NUCLEOTIDE SEQUENCE</scope>
</reference>
<sequence>MPVPDEDLREYCDKNYHQILPVIAEKLHQEKKNEPQGKVGTQGSPNQVHKLETEARSFQITKGEGFGKKDESESEGSAGGHWKSKLKKQKSSMEDDLSQPWPLKWNGGQCQLGAICSILHLPEMPRKSASKIWWKSTALSKEGGNLKKRQTAGNINDATMAKDSEEKDHSNFFLGINNFFPNPSGRRWTKGPMIIEAEMGGHCVHRIYVD</sequence>
<protein>
    <submittedName>
        <fullName evidence="2">Reverse transcriptase domain-containing protein</fullName>
    </submittedName>
</protein>
<feature type="region of interest" description="Disordered" evidence="1">
    <location>
        <begin position="26"/>
        <end position="100"/>
    </location>
</feature>
<proteinExistence type="predicted"/>
<keyword evidence="2" id="KW-0695">RNA-directed DNA polymerase</keyword>
<comment type="caution">
    <text evidence="2">The sequence shown here is derived from an EMBL/GenBank/DDBJ whole genome shotgun (WGS) entry which is preliminary data.</text>
</comment>
<name>A0A6L2JC91_TANCI</name>
<dbReference type="EMBL" id="BKCJ010000565">
    <property type="protein sequence ID" value="GEU34340.1"/>
    <property type="molecule type" value="Genomic_DNA"/>
</dbReference>
<feature type="compositionally biased region" description="Basic and acidic residues" evidence="1">
    <location>
        <begin position="26"/>
        <end position="35"/>
    </location>
</feature>
<accession>A0A6L2JC91</accession>
<dbReference type="AlphaFoldDB" id="A0A6L2JC91"/>
<keyword evidence="2" id="KW-0808">Transferase</keyword>
<evidence type="ECO:0000256" key="1">
    <source>
        <dbReference type="SAM" id="MobiDB-lite"/>
    </source>
</evidence>
<evidence type="ECO:0000313" key="2">
    <source>
        <dbReference type="EMBL" id="GEU34340.1"/>
    </source>
</evidence>